<evidence type="ECO:0000256" key="3">
    <source>
        <dbReference type="ARBA" id="ARBA00022475"/>
    </source>
</evidence>
<feature type="transmembrane region" description="Helical" evidence="9">
    <location>
        <begin position="353"/>
        <end position="370"/>
    </location>
</feature>
<dbReference type="Pfam" id="PF00664">
    <property type="entry name" value="ABC_membrane"/>
    <property type="match status" value="1"/>
</dbReference>
<dbReference type="CDD" id="cd18580">
    <property type="entry name" value="ABC_6TM_ABCC_D2"/>
    <property type="match status" value="1"/>
</dbReference>
<dbReference type="InterPro" id="IPR044726">
    <property type="entry name" value="ABCC_6TM_D2"/>
</dbReference>
<evidence type="ECO:0000259" key="10">
    <source>
        <dbReference type="PROSITE" id="PS50893"/>
    </source>
</evidence>
<dbReference type="InterPro" id="IPR003593">
    <property type="entry name" value="AAA+_ATPase"/>
</dbReference>
<dbReference type="InterPro" id="IPR036640">
    <property type="entry name" value="ABC1_TM_sf"/>
</dbReference>
<feature type="transmembrane region" description="Helical" evidence="9">
    <location>
        <begin position="493"/>
        <end position="513"/>
    </location>
</feature>
<dbReference type="SMART" id="SM00382">
    <property type="entry name" value="AAA"/>
    <property type="match status" value="2"/>
</dbReference>
<dbReference type="SUPFAM" id="SSF90123">
    <property type="entry name" value="ABC transporter transmembrane region"/>
    <property type="match status" value="1"/>
</dbReference>
<evidence type="ECO:0000256" key="5">
    <source>
        <dbReference type="ARBA" id="ARBA00022741"/>
    </source>
</evidence>
<proteinExistence type="predicted"/>
<sequence length="907" mass="98769">MFIFTIPQIQQGLASFERIQAFLDLEETLELPAASAVTTRATESPTTDGVELSIISPKAESSANAAPLISMQRVTVYIGEDKKPILQDCSMQVKRKTLTLVIGPVGCGKSSLLKALIGDLAISRGTIDRTRQSSVGYCSQDPWLPNDTIENLIKGFCSTDETWYSSVVRACGLRHDIDSLPQADETIVGSKGVSLSGGQRARLALARAVYARKDVLVVDDALSGLDTKTSRQVFDGLFGRHGLCKLHGTAVVFATHSVQYLSEADNIVVLAPGGVTAQAGSYDALKSQEGYVWQLKSNLRPESDFGADSQEEVAGDKTAIARRQEDAQQDLARRTGDTGVYRYYLQSMGLKNGLIYAFSCFGFVVFFKLPDLWVRWWSESSVTGHGEHSLATWISVYYVFAASGTFCIFLHIYSMLVWSVPRSSTTLHYKLLKSVMHAPYSFFVKTDSGVTLNRFSQDMSLIEGELAGAFLQTTDGGLLAIASGILIAAGSKYVAAIIPALLVILYLIQKFYLRTSRQLRFMDLEAQAPLLAWFRETSEGASTIRAFGWQDPAYERCLSLLDSSQRPYYLMLSVQRWLSLVLDLTTTAIAVVVVSLAMTLPGASSAGSIGVSMLNILSFNGQLDFVVQAWTTLETSLGAVARCKNFESATQKEDKPDEVMEPATDWPQAGSLEFVAVAAAYEPGGENVLKSVSFSARPGEKIGICGRSGSGKSSTLLALLRMLDNHSGTMTLDGYDLASVPRQLIRERLTALPQEAITVPGSLKENLDPLGRFDGEDIKSALAKVGLLHIAEERGGIEESIDQVALSQGQLQLFSVARALLRKSKVLILDELTSTIDPITEDKIVKLISEEFAGSTIIAVAHRLKTIADFDKVLVMDSGRIVEAGNPQELLQKEGGWFKTLWEQGGH</sequence>
<dbReference type="InterPro" id="IPR017871">
    <property type="entry name" value="ABC_transporter-like_CS"/>
</dbReference>
<dbReference type="InterPro" id="IPR050173">
    <property type="entry name" value="ABC_transporter_C-like"/>
</dbReference>
<reference evidence="12" key="1">
    <citation type="journal article" date="2020" name="Stud. Mycol.">
        <title>101 Dothideomycetes genomes: a test case for predicting lifestyles and emergence of pathogens.</title>
        <authorList>
            <person name="Haridas S."/>
            <person name="Albert R."/>
            <person name="Binder M."/>
            <person name="Bloem J."/>
            <person name="Labutti K."/>
            <person name="Salamov A."/>
            <person name="Andreopoulos B."/>
            <person name="Baker S."/>
            <person name="Barry K."/>
            <person name="Bills G."/>
            <person name="Bluhm B."/>
            <person name="Cannon C."/>
            <person name="Castanera R."/>
            <person name="Culley D."/>
            <person name="Daum C."/>
            <person name="Ezra D."/>
            <person name="Gonzalez J."/>
            <person name="Henrissat B."/>
            <person name="Kuo A."/>
            <person name="Liang C."/>
            <person name="Lipzen A."/>
            <person name="Lutzoni F."/>
            <person name="Magnuson J."/>
            <person name="Mondo S."/>
            <person name="Nolan M."/>
            <person name="Ohm R."/>
            <person name="Pangilinan J."/>
            <person name="Park H.-J."/>
            <person name="Ramirez L."/>
            <person name="Alfaro M."/>
            <person name="Sun H."/>
            <person name="Tritt A."/>
            <person name="Yoshinaga Y."/>
            <person name="Zwiers L.-H."/>
            <person name="Turgeon B."/>
            <person name="Goodwin S."/>
            <person name="Spatafora J."/>
            <person name="Crous P."/>
            <person name="Grigoriev I."/>
        </authorList>
    </citation>
    <scope>NUCLEOTIDE SEQUENCE</scope>
    <source>
        <strain evidence="12">CBS 116435</strain>
    </source>
</reference>
<accession>A0A9P4QE67</accession>
<dbReference type="PANTHER" id="PTHR24223">
    <property type="entry name" value="ATP-BINDING CASSETTE SUB-FAMILY C"/>
    <property type="match status" value="1"/>
</dbReference>
<comment type="subcellular location">
    <subcellularLocation>
        <location evidence="1">Cell membrane</location>
        <topology evidence="1">Multi-pass membrane protein</topology>
    </subcellularLocation>
</comment>
<dbReference type="AlphaFoldDB" id="A0A9P4QE67"/>
<feature type="transmembrane region" description="Helical" evidence="9">
    <location>
        <begin position="577"/>
        <end position="598"/>
    </location>
</feature>
<keyword evidence="4 9" id="KW-0812">Transmembrane</keyword>
<evidence type="ECO:0000256" key="1">
    <source>
        <dbReference type="ARBA" id="ARBA00004651"/>
    </source>
</evidence>
<gene>
    <name evidence="12" type="ORF">K431DRAFT_280973</name>
</gene>
<dbReference type="OrthoDB" id="6500128at2759"/>
<keyword evidence="13" id="KW-1185">Reference proteome</keyword>
<dbReference type="PROSITE" id="PS50929">
    <property type="entry name" value="ABC_TM1F"/>
    <property type="match status" value="1"/>
</dbReference>
<dbReference type="InterPro" id="IPR011527">
    <property type="entry name" value="ABC1_TM_dom"/>
</dbReference>
<dbReference type="FunFam" id="1.20.1560.10:FF:000066">
    <property type="entry name" value="ABC multidrug transporter (Eurofung)"/>
    <property type="match status" value="1"/>
</dbReference>
<evidence type="ECO:0000256" key="2">
    <source>
        <dbReference type="ARBA" id="ARBA00022448"/>
    </source>
</evidence>
<keyword evidence="7 9" id="KW-1133">Transmembrane helix</keyword>
<dbReference type="EMBL" id="MU003767">
    <property type="protein sequence ID" value="KAF2725612.1"/>
    <property type="molecule type" value="Genomic_DNA"/>
</dbReference>
<dbReference type="Gene3D" id="1.20.1560.10">
    <property type="entry name" value="ABC transporter type 1, transmembrane domain"/>
    <property type="match status" value="1"/>
</dbReference>
<feature type="transmembrane region" description="Helical" evidence="9">
    <location>
        <begin position="390"/>
        <end position="413"/>
    </location>
</feature>
<keyword evidence="3" id="KW-1003">Cell membrane</keyword>
<keyword evidence="8 9" id="KW-0472">Membrane</keyword>
<protein>
    <submittedName>
        <fullName evidence="12">Multidrug resistance protein</fullName>
    </submittedName>
</protein>
<dbReference type="Proteomes" id="UP000799441">
    <property type="component" value="Unassembled WGS sequence"/>
</dbReference>
<dbReference type="FunFam" id="3.40.50.300:FF:000838">
    <property type="entry name" value="ABC multidrug transporter (Eurofung)"/>
    <property type="match status" value="1"/>
</dbReference>
<dbReference type="PANTHER" id="PTHR24223:SF269">
    <property type="entry name" value="ABC MULTIDRUG TRANSPORTER (EUROFUNG)-RELATED"/>
    <property type="match status" value="1"/>
</dbReference>
<evidence type="ECO:0000256" key="8">
    <source>
        <dbReference type="ARBA" id="ARBA00023136"/>
    </source>
</evidence>
<dbReference type="GO" id="GO:0005524">
    <property type="term" value="F:ATP binding"/>
    <property type="evidence" value="ECO:0007669"/>
    <property type="project" value="UniProtKB-KW"/>
</dbReference>
<evidence type="ECO:0000313" key="12">
    <source>
        <dbReference type="EMBL" id="KAF2725612.1"/>
    </source>
</evidence>
<dbReference type="PROSITE" id="PS50893">
    <property type="entry name" value="ABC_TRANSPORTER_2"/>
    <property type="match status" value="2"/>
</dbReference>
<keyword evidence="2" id="KW-0813">Transport</keyword>
<organism evidence="12 13">
    <name type="scientific">Polychaeton citri CBS 116435</name>
    <dbReference type="NCBI Taxonomy" id="1314669"/>
    <lineage>
        <taxon>Eukaryota</taxon>
        <taxon>Fungi</taxon>
        <taxon>Dikarya</taxon>
        <taxon>Ascomycota</taxon>
        <taxon>Pezizomycotina</taxon>
        <taxon>Dothideomycetes</taxon>
        <taxon>Dothideomycetidae</taxon>
        <taxon>Capnodiales</taxon>
        <taxon>Capnodiaceae</taxon>
        <taxon>Polychaeton</taxon>
    </lineage>
</organism>
<dbReference type="Gene3D" id="3.40.50.300">
    <property type="entry name" value="P-loop containing nucleotide triphosphate hydrolases"/>
    <property type="match status" value="2"/>
</dbReference>
<keyword evidence="5" id="KW-0547">Nucleotide-binding</keyword>
<feature type="domain" description="ABC transporter" evidence="10">
    <location>
        <begin position="672"/>
        <end position="903"/>
    </location>
</feature>
<evidence type="ECO:0000256" key="7">
    <source>
        <dbReference type="ARBA" id="ARBA00022989"/>
    </source>
</evidence>
<dbReference type="SUPFAM" id="SSF52540">
    <property type="entry name" value="P-loop containing nucleoside triphosphate hydrolases"/>
    <property type="match status" value="2"/>
</dbReference>
<dbReference type="InterPro" id="IPR003439">
    <property type="entry name" value="ABC_transporter-like_ATP-bd"/>
</dbReference>
<evidence type="ECO:0000313" key="13">
    <source>
        <dbReference type="Proteomes" id="UP000799441"/>
    </source>
</evidence>
<name>A0A9P4QE67_9PEZI</name>
<dbReference type="PROSITE" id="PS00211">
    <property type="entry name" value="ABC_TRANSPORTER_1"/>
    <property type="match status" value="2"/>
</dbReference>
<evidence type="ECO:0000256" key="6">
    <source>
        <dbReference type="ARBA" id="ARBA00022840"/>
    </source>
</evidence>
<dbReference type="InterPro" id="IPR027417">
    <property type="entry name" value="P-loop_NTPase"/>
</dbReference>
<dbReference type="GO" id="GO:0016887">
    <property type="term" value="F:ATP hydrolysis activity"/>
    <property type="evidence" value="ECO:0007669"/>
    <property type="project" value="InterPro"/>
</dbReference>
<evidence type="ECO:0000259" key="11">
    <source>
        <dbReference type="PROSITE" id="PS50929"/>
    </source>
</evidence>
<dbReference type="CDD" id="cd03244">
    <property type="entry name" value="ABCC_MRP_domain2"/>
    <property type="match status" value="1"/>
</dbReference>
<dbReference type="GO" id="GO:0140359">
    <property type="term" value="F:ABC-type transporter activity"/>
    <property type="evidence" value="ECO:0007669"/>
    <property type="project" value="InterPro"/>
</dbReference>
<comment type="caution">
    <text evidence="12">The sequence shown here is derived from an EMBL/GenBank/DDBJ whole genome shotgun (WGS) entry which is preliminary data.</text>
</comment>
<dbReference type="GO" id="GO:0005886">
    <property type="term" value="C:plasma membrane"/>
    <property type="evidence" value="ECO:0007669"/>
    <property type="project" value="UniProtKB-SubCell"/>
</dbReference>
<evidence type="ECO:0000256" key="4">
    <source>
        <dbReference type="ARBA" id="ARBA00022692"/>
    </source>
</evidence>
<feature type="domain" description="ABC transmembrane type-1" evidence="11">
    <location>
        <begin position="354"/>
        <end position="635"/>
    </location>
</feature>
<dbReference type="Pfam" id="PF00005">
    <property type="entry name" value="ABC_tran"/>
    <property type="match status" value="2"/>
</dbReference>
<evidence type="ECO:0000256" key="9">
    <source>
        <dbReference type="SAM" id="Phobius"/>
    </source>
</evidence>
<feature type="domain" description="ABC transporter" evidence="10">
    <location>
        <begin position="69"/>
        <end position="297"/>
    </location>
</feature>
<keyword evidence="6" id="KW-0067">ATP-binding</keyword>